<comment type="caution">
    <text evidence="1">The sequence shown here is derived from an EMBL/GenBank/DDBJ whole genome shotgun (WGS) entry which is preliminary data.</text>
</comment>
<accession>A0A645FU99</accession>
<gene>
    <name evidence="1" type="ORF">SDC9_165425</name>
</gene>
<reference evidence="1" key="1">
    <citation type="submission" date="2019-08" db="EMBL/GenBank/DDBJ databases">
        <authorList>
            <person name="Kucharzyk K."/>
            <person name="Murdoch R.W."/>
            <person name="Higgins S."/>
            <person name="Loffler F."/>
        </authorList>
    </citation>
    <scope>NUCLEOTIDE SEQUENCE</scope>
</reference>
<evidence type="ECO:0008006" key="2">
    <source>
        <dbReference type="Google" id="ProtNLM"/>
    </source>
</evidence>
<proteinExistence type="predicted"/>
<dbReference type="AlphaFoldDB" id="A0A645FU99"/>
<protein>
    <recommendedName>
        <fullName evidence="2">Type II toxin-antitoxin system HicA family toxin</fullName>
    </recommendedName>
</protein>
<evidence type="ECO:0000313" key="1">
    <source>
        <dbReference type="EMBL" id="MPN18067.1"/>
    </source>
</evidence>
<dbReference type="EMBL" id="VSSQ01065323">
    <property type="protein sequence ID" value="MPN18067.1"/>
    <property type="molecule type" value="Genomic_DNA"/>
</dbReference>
<name>A0A645FU99_9ZZZZ</name>
<sequence length="84" mass="9582">MSKIEKRLKKLKDGNLLVWDQILPILKSYNLMVTEPASGGSHYKVFYEGCQRPLTVPVHSNRIKGCYAKDIATMIIECNPDEDE</sequence>
<organism evidence="1">
    <name type="scientific">bioreactor metagenome</name>
    <dbReference type="NCBI Taxonomy" id="1076179"/>
    <lineage>
        <taxon>unclassified sequences</taxon>
        <taxon>metagenomes</taxon>
        <taxon>ecological metagenomes</taxon>
    </lineage>
</organism>